<evidence type="ECO:0000313" key="1">
    <source>
        <dbReference type="EMBL" id="GAG80147.1"/>
    </source>
</evidence>
<protein>
    <submittedName>
        <fullName evidence="1">Uncharacterized protein</fullName>
    </submittedName>
</protein>
<feature type="non-terminal residue" evidence="1">
    <location>
        <position position="30"/>
    </location>
</feature>
<dbReference type="EMBL" id="BART01018961">
    <property type="protein sequence ID" value="GAG80147.1"/>
    <property type="molecule type" value="Genomic_DNA"/>
</dbReference>
<reference evidence="1" key="1">
    <citation type="journal article" date="2014" name="Front. Microbiol.">
        <title>High frequency of phylogenetically diverse reductive dehalogenase-homologous genes in deep subseafloor sedimentary metagenomes.</title>
        <authorList>
            <person name="Kawai M."/>
            <person name="Futagami T."/>
            <person name="Toyoda A."/>
            <person name="Takaki Y."/>
            <person name="Nishi S."/>
            <person name="Hori S."/>
            <person name="Arai W."/>
            <person name="Tsubouchi T."/>
            <person name="Morono Y."/>
            <person name="Uchiyama I."/>
            <person name="Ito T."/>
            <person name="Fujiyama A."/>
            <person name="Inagaki F."/>
            <person name="Takami H."/>
        </authorList>
    </citation>
    <scope>NUCLEOTIDE SEQUENCE</scope>
    <source>
        <strain evidence="1">Expedition CK06-06</strain>
    </source>
</reference>
<proteinExistence type="predicted"/>
<sequence>MIFRNNKGDNRMKLKLVHTTIIRLTAPYNF</sequence>
<accession>X1BG05</accession>
<dbReference type="AlphaFoldDB" id="X1BG05"/>
<comment type="caution">
    <text evidence="1">The sequence shown here is derived from an EMBL/GenBank/DDBJ whole genome shotgun (WGS) entry which is preliminary data.</text>
</comment>
<name>X1BG05_9ZZZZ</name>
<gene>
    <name evidence="1" type="ORF">S01H4_35624</name>
</gene>
<organism evidence="1">
    <name type="scientific">marine sediment metagenome</name>
    <dbReference type="NCBI Taxonomy" id="412755"/>
    <lineage>
        <taxon>unclassified sequences</taxon>
        <taxon>metagenomes</taxon>
        <taxon>ecological metagenomes</taxon>
    </lineage>
</organism>